<keyword evidence="3" id="KW-1185">Reference proteome</keyword>
<accession>A0AA40EKB5</accession>
<dbReference type="EMBL" id="JAUKUD010000006">
    <property type="protein sequence ID" value="KAK0740916.1"/>
    <property type="molecule type" value="Genomic_DNA"/>
</dbReference>
<protein>
    <submittedName>
        <fullName evidence="2">Uncharacterized protein</fullName>
    </submittedName>
</protein>
<comment type="caution">
    <text evidence="2">The sequence shown here is derived from an EMBL/GenBank/DDBJ whole genome shotgun (WGS) entry which is preliminary data.</text>
</comment>
<sequence length="426" mass="47681">MAKVREVWRDAAVEEDDGRDAAVEEDDRREDEVPPKYAWSIYEMTSLMDVGLRKLLGVGKGPQGFRTSKSGPSPSLMDIAPGVWNLRYLQSLETHARAIPAIASGIARLTNARSSRLREKVARLGFFGRQASNTIDQVHCGERVEEEIRGRLWSLCQTRIQAGPMAKAANHTRAAAVKEESTYEGGHLPLVRYGENTNDVGGSQEYLDDHDSQVALLEASSGIPRQLQIDLQKGIESEFVYDQHIYPGMFCDIPEHILGNDEIDSLFDYPPWTAFNTSHSNPWAGREPLDHLLDGLLGINALVHHISDGGLLGGGSEDFELSQEDDLLTTADDHPFAMTSTNDHFQDDSFQYDHALEFLEDDVADDEDIEEEDEGSIYTDGQGNSYTFEPHDAIPREAGFPENVDHLASLQQAPTEEERRRWFHRC</sequence>
<evidence type="ECO:0000313" key="3">
    <source>
        <dbReference type="Proteomes" id="UP001172155"/>
    </source>
</evidence>
<reference evidence="2" key="1">
    <citation type="submission" date="2023-06" db="EMBL/GenBank/DDBJ databases">
        <title>Genome-scale phylogeny and comparative genomics of the fungal order Sordariales.</title>
        <authorList>
            <consortium name="Lawrence Berkeley National Laboratory"/>
            <person name="Hensen N."/>
            <person name="Bonometti L."/>
            <person name="Westerberg I."/>
            <person name="Brannstrom I.O."/>
            <person name="Guillou S."/>
            <person name="Cros-Aarteil S."/>
            <person name="Calhoun S."/>
            <person name="Haridas S."/>
            <person name="Kuo A."/>
            <person name="Mondo S."/>
            <person name="Pangilinan J."/>
            <person name="Riley R."/>
            <person name="LaButti K."/>
            <person name="Andreopoulos B."/>
            <person name="Lipzen A."/>
            <person name="Chen C."/>
            <person name="Yanf M."/>
            <person name="Daum C."/>
            <person name="Ng V."/>
            <person name="Clum A."/>
            <person name="Steindorff A."/>
            <person name="Ohm R."/>
            <person name="Martin F."/>
            <person name="Silar P."/>
            <person name="Natvig D."/>
            <person name="Lalanne C."/>
            <person name="Gautier V."/>
            <person name="Ament-velasquez S.L."/>
            <person name="Kruys A."/>
            <person name="Hutchinson M.I."/>
            <person name="Powell A.J."/>
            <person name="Barry K."/>
            <person name="Miller A.N."/>
            <person name="Grigoriev I.V."/>
            <person name="Debuchy R."/>
            <person name="Gladieux P."/>
            <person name="Thoren M.H."/>
            <person name="Johannesson H."/>
        </authorList>
    </citation>
    <scope>NUCLEOTIDE SEQUENCE</scope>
    <source>
        <strain evidence="2">SMH3187-1</strain>
    </source>
</reference>
<evidence type="ECO:0000256" key="1">
    <source>
        <dbReference type="SAM" id="MobiDB-lite"/>
    </source>
</evidence>
<dbReference type="Proteomes" id="UP001172155">
    <property type="component" value="Unassembled WGS sequence"/>
</dbReference>
<feature type="compositionally biased region" description="Acidic residues" evidence="1">
    <location>
        <begin position="366"/>
        <end position="375"/>
    </location>
</feature>
<feature type="region of interest" description="Disordered" evidence="1">
    <location>
        <begin position="366"/>
        <end position="391"/>
    </location>
</feature>
<organism evidence="2 3">
    <name type="scientific">Schizothecium vesticola</name>
    <dbReference type="NCBI Taxonomy" id="314040"/>
    <lineage>
        <taxon>Eukaryota</taxon>
        <taxon>Fungi</taxon>
        <taxon>Dikarya</taxon>
        <taxon>Ascomycota</taxon>
        <taxon>Pezizomycotina</taxon>
        <taxon>Sordariomycetes</taxon>
        <taxon>Sordariomycetidae</taxon>
        <taxon>Sordariales</taxon>
        <taxon>Schizotheciaceae</taxon>
        <taxon>Schizothecium</taxon>
    </lineage>
</organism>
<evidence type="ECO:0000313" key="2">
    <source>
        <dbReference type="EMBL" id="KAK0740916.1"/>
    </source>
</evidence>
<dbReference type="AlphaFoldDB" id="A0AA40EKB5"/>
<proteinExistence type="predicted"/>
<gene>
    <name evidence="2" type="ORF">B0T18DRAFT_219806</name>
</gene>
<name>A0AA40EKB5_9PEZI</name>